<dbReference type="SUPFAM" id="SSF55729">
    <property type="entry name" value="Acyl-CoA N-acyltransferases (Nat)"/>
    <property type="match status" value="1"/>
</dbReference>
<dbReference type="EMBL" id="CP003137">
    <property type="protein sequence ID" value="AEV94866.1"/>
    <property type="molecule type" value="Genomic_DNA"/>
</dbReference>
<accession>G8PC47</accession>
<dbReference type="AlphaFoldDB" id="G8PC47"/>
<sequence>MSDEVGLREASFGDGEQIFTLFSELNLESDSLQMDDLSDRSISKINKQLAFIQSSSTNLILVATLGDELIGVITIIQSNSVEERTAELGVGVLKEYWHQGIGSMLVDEALYWAQNFSDLNSIWLDVFADNQYAYRIYQSMGFTLTKKAVQNGRRVIHMELEFN</sequence>
<dbReference type="PROSITE" id="PS51186">
    <property type="entry name" value="GNAT"/>
    <property type="match status" value="1"/>
</dbReference>
<feature type="domain" description="N-acetyltransferase" evidence="1">
    <location>
        <begin position="5"/>
        <end position="163"/>
    </location>
</feature>
<dbReference type="Proteomes" id="UP000005444">
    <property type="component" value="Chromosome"/>
</dbReference>
<dbReference type="HOGENOM" id="CLU_013985_19_1_9"/>
<keyword evidence="3" id="KW-1185">Reference proteome</keyword>
<name>G8PC47_PEDCP</name>
<evidence type="ECO:0000313" key="3">
    <source>
        <dbReference type="Proteomes" id="UP000005444"/>
    </source>
</evidence>
<dbReference type="InterPro" id="IPR016181">
    <property type="entry name" value="Acyl_CoA_acyltransferase"/>
</dbReference>
<proteinExistence type="predicted"/>
<dbReference type="Pfam" id="PF00583">
    <property type="entry name" value="Acetyltransf_1"/>
    <property type="match status" value="1"/>
</dbReference>
<organism evidence="2 3">
    <name type="scientific">Pediococcus claussenii (strain ATCC BAA-344 / DSM 14800 / JCM 18046 / KCTC 3811 / LMG 21948 / P06)</name>
    <dbReference type="NCBI Taxonomy" id="701521"/>
    <lineage>
        <taxon>Bacteria</taxon>
        <taxon>Bacillati</taxon>
        <taxon>Bacillota</taxon>
        <taxon>Bacilli</taxon>
        <taxon>Lactobacillales</taxon>
        <taxon>Lactobacillaceae</taxon>
        <taxon>Pediococcus</taxon>
    </lineage>
</organism>
<dbReference type="PANTHER" id="PTHR43415">
    <property type="entry name" value="SPERMIDINE N(1)-ACETYLTRANSFERASE"/>
    <property type="match status" value="1"/>
</dbReference>
<gene>
    <name evidence="2" type="ordered locus">PECL_568</name>
</gene>
<reference evidence="2 3" key="1">
    <citation type="journal article" date="2012" name="J. Bacteriol.">
        <title>Complete Genome Sequence of the Beer Spoilage Organism Pediococcus claussenii ATCC BAA-344T.</title>
        <authorList>
            <person name="Pittet V."/>
            <person name="Abegunde T."/>
            <person name="Marfleet T."/>
            <person name="Haakensen M."/>
            <person name="Morrow K."/>
            <person name="Jayaprakash T."/>
            <person name="Schroeder K."/>
            <person name="Trost B."/>
            <person name="Byrns S."/>
            <person name="Bergsveinson J."/>
            <person name="Kusalik A."/>
            <person name="Ziola B."/>
        </authorList>
    </citation>
    <scope>NUCLEOTIDE SEQUENCE [LARGE SCALE GENOMIC DNA]</scope>
    <source>
        <strain evidence="2 3">ATCC BAA-344</strain>
    </source>
</reference>
<evidence type="ECO:0000313" key="2">
    <source>
        <dbReference type="EMBL" id="AEV94866.1"/>
    </source>
</evidence>
<evidence type="ECO:0000259" key="1">
    <source>
        <dbReference type="PROSITE" id="PS51186"/>
    </source>
</evidence>
<dbReference type="STRING" id="701521.PECL_568"/>
<dbReference type="Gene3D" id="3.40.630.30">
    <property type="match status" value="1"/>
</dbReference>
<dbReference type="GO" id="GO:0016747">
    <property type="term" value="F:acyltransferase activity, transferring groups other than amino-acyl groups"/>
    <property type="evidence" value="ECO:0007669"/>
    <property type="project" value="InterPro"/>
</dbReference>
<dbReference type="PATRIC" id="fig|701521.8.peg.543"/>
<protein>
    <submittedName>
        <fullName evidence="2">Acetyltransferase, GNAT family</fullName>
    </submittedName>
</protein>
<dbReference type="InterPro" id="IPR000182">
    <property type="entry name" value="GNAT_dom"/>
</dbReference>
<dbReference type="PANTHER" id="PTHR43415:SF3">
    <property type="entry name" value="GNAT-FAMILY ACETYLTRANSFERASE"/>
    <property type="match status" value="1"/>
</dbReference>
<dbReference type="eggNOG" id="COG0456">
    <property type="taxonomic scope" value="Bacteria"/>
</dbReference>
<dbReference type="RefSeq" id="WP_014215063.1">
    <property type="nucleotide sequence ID" value="NC_016605.1"/>
</dbReference>
<dbReference type="KEGG" id="pce:PECL_568"/>
<dbReference type="CDD" id="cd04301">
    <property type="entry name" value="NAT_SF"/>
    <property type="match status" value="1"/>
</dbReference>